<evidence type="ECO:0000259" key="4">
    <source>
        <dbReference type="PROSITE" id="PS01124"/>
    </source>
</evidence>
<accession>A0ABS8D891</accession>
<name>A0ABS8D891_9NEIS</name>
<keyword evidence="3" id="KW-0804">Transcription</keyword>
<dbReference type="PANTHER" id="PTHR46796:SF12">
    <property type="entry name" value="HTH-TYPE DNA-BINDING TRANSCRIPTIONAL ACTIVATOR EUTR"/>
    <property type="match status" value="1"/>
</dbReference>
<dbReference type="PANTHER" id="PTHR46796">
    <property type="entry name" value="HTH-TYPE TRANSCRIPTIONAL ACTIVATOR RHAS-RELATED"/>
    <property type="match status" value="1"/>
</dbReference>
<dbReference type="Proteomes" id="UP001165395">
    <property type="component" value="Unassembled WGS sequence"/>
</dbReference>
<organism evidence="5 6">
    <name type="scientific">Leeia speluncae</name>
    <dbReference type="NCBI Taxonomy" id="2884804"/>
    <lineage>
        <taxon>Bacteria</taxon>
        <taxon>Pseudomonadati</taxon>
        <taxon>Pseudomonadota</taxon>
        <taxon>Betaproteobacteria</taxon>
        <taxon>Neisseriales</taxon>
        <taxon>Leeiaceae</taxon>
        <taxon>Leeia</taxon>
    </lineage>
</organism>
<dbReference type="EMBL" id="JAJBZT010000007">
    <property type="protein sequence ID" value="MCB6184417.1"/>
    <property type="molecule type" value="Genomic_DNA"/>
</dbReference>
<dbReference type="Gene3D" id="1.10.10.60">
    <property type="entry name" value="Homeodomain-like"/>
    <property type="match status" value="1"/>
</dbReference>
<evidence type="ECO:0000256" key="2">
    <source>
        <dbReference type="ARBA" id="ARBA00023125"/>
    </source>
</evidence>
<evidence type="ECO:0000256" key="3">
    <source>
        <dbReference type="ARBA" id="ARBA00023163"/>
    </source>
</evidence>
<dbReference type="SMART" id="SM00342">
    <property type="entry name" value="HTH_ARAC"/>
    <property type="match status" value="1"/>
</dbReference>
<dbReference type="InterPro" id="IPR050204">
    <property type="entry name" value="AraC_XylS_family_regulators"/>
</dbReference>
<dbReference type="Pfam" id="PF12833">
    <property type="entry name" value="HTH_18"/>
    <property type="match status" value="1"/>
</dbReference>
<feature type="domain" description="HTH araC/xylS-type" evidence="4">
    <location>
        <begin position="212"/>
        <end position="313"/>
    </location>
</feature>
<gene>
    <name evidence="5" type="ORF">LIN78_12760</name>
</gene>
<keyword evidence="1" id="KW-0805">Transcription regulation</keyword>
<evidence type="ECO:0000313" key="6">
    <source>
        <dbReference type="Proteomes" id="UP001165395"/>
    </source>
</evidence>
<dbReference type="InterPro" id="IPR018060">
    <property type="entry name" value="HTH_AraC"/>
</dbReference>
<dbReference type="PROSITE" id="PS01124">
    <property type="entry name" value="HTH_ARAC_FAMILY_2"/>
    <property type="match status" value="1"/>
</dbReference>
<keyword evidence="2" id="KW-0238">DNA-binding</keyword>
<dbReference type="RefSeq" id="WP_227181228.1">
    <property type="nucleotide sequence ID" value="NZ_JAJBZT010000007.1"/>
</dbReference>
<evidence type="ECO:0000256" key="1">
    <source>
        <dbReference type="ARBA" id="ARBA00023015"/>
    </source>
</evidence>
<protein>
    <submittedName>
        <fullName evidence="5">Helix-turn-helix domain-containing protein</fullName>
    </submittedName>
</protein>
<sequence>MQLTESRQFDDAFVHARAVPSWTQHYDQITAGRFLGAMESVTIGDLTIIREMLNQRVVQYGSAPAKMLNFCIPVSLPGSCSLQGVPVTLSSVLLLTGNEEFTFHLPPNVDYIQISVGYDELAVLAPRLAEQFSKTRSRHPVFQIPDNRLEPIRKIALEAFNEAVHNPDLLAFAGTQKIIRHQFISMLLDVLNEVTPGARMNITYATHCDIVKRSQVIVTASPEEPVSVLDLCNKLKVSRRTLQNSFQLITNTTPVDYLRSIRLNGVRRMLSSESPTCNTVREAAGFWGFYHLGHFSRDYSKLFNELPSETRSRFRHGH</sequence>
<reference evidence="5" key="1">
    <citation type="submission" date="2021-10" db="EMBL/GenBank/DDBJ databases">
        <title>The complete genome sequence of Leeia sp. TBRC 13508.</title>
        <authorList>
            <person name="Charoenyingcharoen P."/>
            <person name="Yukphan P."/>
        </authorList>
    </citation>
    <scope>NUCLEOTIDE SEQUENCE</scope>
    <source>
        <strain evidence="5">TBRC 13508</strain>
    </source>
</reference>
<keyword evidence="6" id="KW-1185">Reference proteome</keyword>
<proteinExistence type="predicted"/>
<comment type="caution">
    <text evidence="5">The sequence shown here is derived from an EMBL/GenBank/DDBJ whole genome shotgun (WGS) entry which is preliminary data.</text>
</comment>
<evidence type="ECO:0000313" key="5">
    <source>
        <dbReference type="EMBL" id="MCB6184417.1"/>
    </source>
</evidence>